<sequence length="129" mass="14528">MAVTNRSLYHRDFYAWANEQAALLRAGKLDKADIANIAEEIESVGRGEKREPVNRLAHLLKWRQQRIHRSPSWQATIRLQRRALADHLADNPSLKTLLDEAVTRAYGTAVIEAGAETGLPEANFREACP</sequence>
<dbReference type="InterPro" id="IPR002636">
    <property type="entry name" value="DUF29"/>
</dbReference>
<reference evidence="1 2" key="1">
    <citation type="submission" date="2018-05" db="EMBL/GenBank/DDBJ databases">
        <title>Zavarzinia sp. HR-AS.</title>
        <authorList>
            <person name="Lee Y."/>
            <person name="Jeon C.O."/>
        </authorList>
    </citation>
    <scope>NUCLEOTIDE SEQUENCE [LARGE SCALE GENOMIC DNA]</scope>
    <source>
        <strain evidence="1 2">HR-AS</strain>
    </source>
</reference>
<comment type="caution">
    <text evidence="1">The sequence shown here is derived from an EMBL/GenBank/DDBJ whole genome shotgun (WGS) entry which is preliminary data.</text>
</comment>
<proteinExistence type="predicted"/>
<evidence type="ECO:0000313" key="1">
    <source>
        <dbReference type="EMBL" id="PWR21376.1"/>
    </source>
</evidence>
<protein>
    <submittedName>
        <fullName evidence="1">DUF29 domain-containing protein</fullName>
    </submittedName>
</protein>
<organism evidence="1 2">
    <name type="scientific">Zavarzinia aquatilis</name>
    <dbReference type="NCBI Taxonomy" id="2211142"/>
    <lineage>
        <taxon>Bacteria</taxon>
        <taxon>Pseudomonadati</taxon>
        <taxon>Pseudomonadota</taxon>
        <taxon>Alphaproteobacteria</taxon>
        <taxon>Rhodospirillales</taxon>
        <taxon>Zavarziniaceae</taxon>
        <taxon>Zavarzinia</taxon>
    </lineage>
</organism>
<dbReference type="Pfam" id="PF01724">
    <property type="entry name" value="DUF29"/>
    <property type="match status" value="1"/>
</dbReference>
<name>A0A317E5C6_9PROT</name>
<dbReference type="AlphaFoldDB" id="A0A317E5C6"/>
<dbReference type="Gene3D" id="1.20.1220.20">
    <property type="entry name" value="Uncharcterised protein PF01724"/>
    <property type="match status" value="1"/>
</dbReference>
<evidence type="ECO:0000313" key="2">
    <source>
        <dbReference type="Proteomes" id="UP000245461"/>
    </source>
</evidence>
<keyword evidence="2" id="KW-1185">Reference proteome</keyword>
<dbReference type="Proteomes" id="UP000245461">
    <property type="component" value="Unassembled WGS sequence"/>
</dbReference>
<dbReference type="EMBL" id="QGLE01000007">
    <property type="protein sequence ID" value="PWR21376.1"/>
    <property type="molecule type" value="Genomic_DNA"/>
</dbReference>
<accession>A0A317E5C6</accession>
<dbReference type="PANTHER" id="PTHR34235:SF4">
    <property type="entry name" value="SLR0291 PROTEIN"/>
    <property type="match status" value="1"/>
</dbReference>
<gene>
    <name evidence="1" type="ORF">DKG74_13145</name>
</gene>
<dbReference type="RefSeq" id="WP_109906520.1">
    <property type="nucleotide sequence ID" value="NZ_QGLE01000007.1"/>
</dbReference>
<dbReference type="OrthoDB" id="425753at2"/>
<dbReference type="PANTHER" id="PTHR34235">
    <property type="entry name" value="SLR1203 PROTEIN-RELATED"/>
    <property type="match status" value="1"/>
</dbReference>